<evidence type="ECO:0000313" key="2">
    <source>
        <dbReference type="Proteomes" id="UP000095283"/>
    </source>
</evidence>
<dbReference type="Proteomes" id="UP000095283">
    <property type="component" value="Unplaced"/>
</dbReference>
<keyword evidence="1" id="KW-0812">Transmembrane</keyword>
<proteinExistence type="predicted"/>
<feature type="transmembrane region" description="Helical" evidence="1">
    <location>
        <begin position="50"/>
        <end position="66"/>
    </location>
</feature>
<keyword evidence="2" id="KW-1185">Reference proteome</keyword>
<reference evidence="3" key="1">
    <citation type="submission" date="2016-11" db="UniProtKB">
        <authorList>
            <consortium name="WormBaseParasite"/>
        </authorList>
    </citation>
    <scope>IDENTIFICATION</scope>
</reference>
<name>A0A1I7WTS1_HETBA</name>
<protein>
    <submittedName>
        <fullName evidence="3">Ovule protein</fullName>
    </submittedName>
</protein>
<evidence type="ECO:0000256" key="1">
    <source>
        <dbReference type="SAM" id="Phobius"/>
    </source>
</evidence>
<keyword evidence="1" id="KW-0472">Membrane</keyword>
<dbReference type="WBParaSite" id="Hba_08506">
    <property type="protein sequence ID" value="Hba_08506"/>
    <property type="gene ID" value="Hba_08506"/>
</dbReference>
<keyword evidence="1" id="KW-1133">Transmembrane helix</keyword>
<organism evidence="2 3">
    <name type="scientific">Heterorhabditis bacteriophora</name>
    <name type="common">Entomopathogenic nematode worm</name>
    <dbReference type="NCBI Taxonomy" id="37862"/>
    <lineage>
        <taxon>Eukaryota</taxon>
        <taxon>Metazoa</taxon>
        <taxon>Ecdysozoa</taxon>
        <taxon>Nematoda</taxon>
        <taxon>Chromadorea</taxon>
        <taxon>Rhabditida</taxon>
        <taxon>Rhabditina</taxon>
        <taxon>Rhabditomorpha</taxon>
        <taxon>Strongyloidea</taxon>
        <taxon>Heterorhabditidae</taxon>
        <taxon>Heterorhabditis</taxon>
    </lineage>
</organism>
<sequence length="94" mass="10911">MSSLNLLALSYFHKYSHNKHVNNLSNDSNFFSRWVVRCFVVKLDGEMRSLRDWICLLLILGSMYGVSPSFLLFSPSCHFLGTSTFLLLKYIQKL</sequence>
<dbReference type="AlphaFoldDB" id="A0A1I7WTS1"/>
<evidence type="ECO:0000313" key="3">
    <source>
        <dbReference type="WBParaSite" id="Hba_08506"/>
    </source>
</evidence>
<accession>A0A1I7WTS1</accession>